<protein>
    <submittedName>
        <fullName evidence="2">Uncharacterized protein</fullName>
    </submittedName>
</protein>
<feature type="transmembrane region" description="Helical" evidence="1">
    <location>
        <begin position="6"/>
        <end position="28"/>
    </location>
</feature>
<dbReference type="EMBL" id="JBBNAE010000001">
    <property type="protein sequence ID" value="KAK9154677.1"/>
    <property type="molecule type" value="Genomic_DNA"/>
</dbReference>
<proteinExistence type="predicted"/>
<comment type="caution">
    <text evidence="2">The sequence shown here is derived from an EMBL/GenBank/DDBJ whole genome shotgun (WGS) entry which is preliminary data.</text>
</comment>
<dbReference type="AlphaFoldDB" id="A0AAP0KLA4"/>
<dbReference type="Proteomes" id="UP001417504">
    <property type="component" value="Unassembled WGS sequence"/>
</dbReference>
<keyword evidence="3" id="KW-1185">Reference proteome</keyword>
<keyword evidence="1" id="KW-0812">Transmembrane</keyword>
<evidence type="ECO:0000313" key="3">
    <source>
        <dbReference type="Proteomes" id="UP001417504"/>
    </source>
</evidence>
<reference evidence="2 3" key="1">
    <citation type="submission" date="2024-01" db="EMBL/GenBank/DDBJ databases">
        <title>Genome assemblies of Stephania.</title>
        <authorList>
            <person name="Yang L."/>
        </authorList>
    </citation>
    <scope>NUCLEOTIDE SEQUENCE [LARGE SCALE GENOMIC DNA]</scope>
    <source>
        <strain evidence="2">QJT</strain>
        <tissue evidence="2">Leaf</tissue>
    </source>
</reference>
<feature type="transmembrane region" description="Helical" evidence="1">
    <location>
        <begin position="49"/>
        <end position="67"/>
    </location>
</feature>
<name>A0AAP0KLA4_9MAGN</name>
<evidence type="ECO:0000313" key="2">
    <source>
        <dbReference type="EMBL" id="KAK9154677.1"/>
    </source>
</evidence>
<evidence type="ECO:0000256" key="1">
    <source>
        <dbReference type="SAM" id="Phobius"/>
    </source>
</evidence>
<gene>
    <name evidence="2" type="ORF">Sjap_002157</name>
</gene>
<keyword evidence="1" id="KW-0472">Membrane</keyword>
<sequence length="68" mass="7941">MGIEMLSLGSFKTGVILLGEKLFLWLMLFEVFKLVHHNHKIVFGRVKKLDVLLVVHVHYLLFVIMVFC</sequence>
<accession>A0AAP0KLA4</accession>
<organism evidence="2 3">
    <name type="scientific">Stephania japonica</name>
    <dbReference type="NCBI Taxonomy" id="461633"/>
    <lineage>
        <taxon>Eukaryota</taxon>
        <taxon>Viridiplantae</taxon>
        <taxon>Streptophyta</taxon>
        <taxon>Embryophyta</taxon>
        <taxon>Tracheophyta</taxon>
        <taxon>Spermatophyta</taxon>
        <taxon>Magnoliopsida</taxon>
        <taxon>Ranunculales</taxon>
        <taxon>Menispermaceae</taxon>
        <taxon>Menispermoideae</taxon>
        <taxon>Cissampelideae</taxon>
        <taxon>Stephania</taxon>
    </lineage>
</organism>
<keyword evidence="1" id="KW-1133">Transmembrane helix</keyword>